<dbReference type="PANTHER" id="PTHR40438:SF1">
    <property type="entry name" value="PYRUVOYL-DEPENDENT ARGININE DECARBOXYLASE"/>
    <property type="match status" value="1"/>
</dbReference>
<name>A0A5N5UL63_9EURY</name>
<dbReference type="GO" id="GO:0006527">
    <property type="term" value="P:L-arginine catabolic process"/>
    <property type="evidence" value="ECO:0007669"/>
    <property type="project" value="InterPro"/>
</dbReference>
<evidence type="ECO:0000313" key="10">
    <source>
        <dbReference type="EMBL" id="KAB7519500.1"/>
    </source>
</evidence>
<evidence type="ECO:0000313" key="11">
    <source>
        <dbReference type="Proteomes" id="UP000326207"/>
    </source>
</evidence>
<dbReference type="InterPro" id="IPR016105">
    <property type="entry name" value="Pyr-dep_his/arg-deCO2ase_sand"/>
</dbReference>
<proteinExistence type="inferred from homology"/>
<dbReference type="RefSeq" id="WP_152118823.1">
    <property type="nucleotide sequence ID" value="NZ_QJOW01000001.1"/>
</dbReference>
<accession>A0A5N5UI27</accession>
<sequence length="159" mass="16566">MEPIRVVWGTGRAATEMAAYDAALAAAGIENYNLVAVSSVIPDGATVEETDTAPDLGPVGNRLTVVQAHETVPVGDRDPACAGLAWATTDSGRGLFYEASGRDESTVRGAVTEGITSGRSLRDWPFTGQTHQLVVADPDAEAYTSAVVVAVYGESEQIL</sequence>
<accession>A0A5N5UL63</accession>
<dbReference type="GO" id="GO:0008792">
    <property type="term" value="F:arginine decarboxylase activity"/>
    <property type="evidence" value="ECO:0007669"/>
    <property type="project" value="UniProtKB-EC"/>
</dbReference>
<dbReference type="OrthoDB" id="30748at2157"/>
<dbReference type="InterPro" id="IPR016104">
    <property type="entry name" value="Pyr-dep_his/arg-deCO2ase"/>
</dbReference>
<evidence type="ECO:0000256" key="2">
    <source>
        <dbReference type="ARBA" id="ARBA00007412"/>
    </source>
</evidence>
<organism evidence="10 11">
    <name type="scientific">Halosegnis rubeus</name>
    <dbReference type="NCBI Taxonomy" id="2212850"/>
    <lineage>
        <taxon>Archaea</taxon>
        <taxon>Methanobacteriati</taxon>
        <taxon>Methanobacteriota</taxon>
        <taxon>Stenosarchaea group</taxon>
        <taxon>Halobacteria</taxon>
        <taxon>Halobacteriales</taxon>
        <taxon>Natronomonadaceae</taxon>
        <taxon>Halosegnis</taxon>
    </lineage>
</organism>
<keyword evidence="5" id="KW-0456">Lyase</keyword>
<dbReference type="Gene3D" id="3.50.20.10">
    <property type="entry name" value="Pyruvoyl-Dependent Histidine Decarboxylase, subunit B"/>
    <property type="match status" value="1"/>
</dbReference>
<dbReference type="EMBL" id="QMDY01000002">
    <property type="protein sequence ID" value="KAB7519500.1"/>
    <property type="molecule type" value="Genomic_DNA"/>
</dbReference>
<evidence type="ECO:0000313" key="8">
    <source>
        <dbReference type="EMBL" id="KAB7514590.1"/>
    </source>
</evidence>
<protein>
    <recommendedName>
        <fullName evidence="3">arginine decarboxylase</fullName>
        <ecNumber evidence="3">4.1.1.19</ecNumber>
    </recommendedName>
</protein>
<dbReference type="InterPro" id="IPR002724">
    <property type="entry name" value="Pyruvoyl-dep_arg_deCO2ase"/>
</dbReference>
<evidence type="ECO:0000256" key="1">
    <source>
        <dbReference type="ARBA" id="ARBA00001928"/>
    </source>
</evidence>
<dbReference type="PANTHER" id="PTHR40438">
    <property type="entry name" value="PYRUVOYL-DEPENDENT ARGININE DECARBOXYLASE"/>
    <property type="match status" value="1"/>
</dbReference>
<keyword evidence="6" id="KW-0670">Pyruvate</keyword>
<evidence type="ECO:0000256" key="3">
    <source>
        <dbReference type="ARBA" id="ARBA00012426"/>
    </source>
</evidence>
<evidence type="ECO:0000313" key="12">
    <source>
        <dbReference type="Proteomes" id="UP000326302"/>
    </source>
</evidence>
<accession>A0A5N5U7I3</accession>
<dbReference type="Proteomes" id="UP000326207">
    <property type="component" value="Unassembled WGS sequence"/>
</dbReference>
<keyword evidence="4" id="KW-0210">Decarboxylase</keyword>
<comment type="caution">
    <text evidence="10">The sequence shown here is derived from an EMBL/GenBank/DDBJ whole genome shotgun (WGS) entry which is preliminary data.</text>
</comment>
<dbReference type="AlphaFoldDB" id="A0A5N5UL63"/>
<evidence type="ECO:0000256" key="5">
    <source>
        <dbReference type="ARBA" id="ARBA00023239"/>
    </source>
</evidence>
<comment type="cofactor">
    <cofactor evidence="1">
        <name>pyruvate</name>
        <dbReference type="ChEBI" id="CHEBI:15361"/>
    </cofactor>
</comment>
<dbReference type="EMBL" id="QJOW01000001">
    <property type="protein sequence ID" value="KAB7517920.1"/>
    <property type="molecule type" value="Genomic_DNA"/>
</dbReference>
<dbReference type="SFLD" id="SFLDG01170">
    <property type="entry name" value="Pyruvoyl-dependent_arginine_de"/>
    <property type="match status" value="1"/>
</dbReference>
<evidence type="ECO:0000313" key="13">
    <source>
        <dbReference type="Proteomes" id="UP000326865"/>
    </source>
</evidence>
<evidence type="ECO:0000313" key="9">
    <source>
        <dbReference type="EMBL" id="KAB7517920.1"/>
    </source>
</evidence>
<evidence type="ECO:0000256" key="6">
    <source>
        <dbReference type="ARBA" id="ARBA00023317"/>
    </source>
</evidence>
<dbReference type="Pfam" id="PF01862">
    <property type="entry name" value="PvlArgDC"/>
    <property type="match status" value="1"/>
</dbReference>
<keyword evidence="13" id="KW-1185">Reference proteome</keyword>
<dbReference type="EC" id="4.1.1.19" evidence="3"/>
<comment type="catalytic activity">
    <reaction evidence="7">
        <text>L-arginine + H(+) = agmatine + CO2</text>
        <dbReference type="Rhea" id="RHEA:17641"/>
        <dbReference type="ChEBI" id="CHEBI:15378"/>
        <dbReference type="ChEBI" id="CHEBI:16526"/>
        <dbReference type="ChEBI" id="CHEBI:32682"/>
        <dbReference type="ChEBI" id="CHEBI:58145"/>
        <dbReference type="EC" id="4.1.1.19"/>
    </reaction>
</comment>
<dbReference type="Proteomes" id="UP000326865">
    <property type="component" value="Unassembled WGS sequence"/>
</dbReference>
<evidence type="ECO:0000256" key="4">
    <source>
        <dbReference type="ARBA" id="ARBA00022793"/>
    </source>
</evidence>
<comment type="similarity">
    <text evidence="2">Belongs to the PdaD family.</text>
</comment>
<dbReference type="SUPFAM" id="SSF56271">
    <property type="entry name" value="Pyruvoyl-dependent histidine and arginine decarboxylases"/>
    <property type="match status" value="1"/>
</dbReference>
<reference evidence="11 12" key="1">
    <citation type="submission" date="2019-10" db="EMBL/GenBank/DDBJ databases">
        <title>Unraveling microbial dark matter from salterns through culturing: the case of the genus Halosegnis.</title>
        <authorList>
            <person name="Duran-Viseras A."/>
            <person name="Andrei A.-S."/>
            <person name="Vera-Gargallo B."/>
            <person name="Ghai R."/>
            <person name="Sanchez-Porro C."/>
            <person name="Ventosa A."/>
        </authorList>
    </citation>
    <scope>NUCLEOTIDE SEQUENCE [LARGE SCALE GENOMIC DNA]</scope>
    <source>
        <strain evidence="9 12">F17-44</strain>
        <strain evidence="8 13">F18-79</strain>
        <strain evidence="10 11">F19-13</strain>
    </source>
</reference>
<evidence type="ECO:0000256" key="7">
    <source>
        <dbReference type="ARBA" id="ARBA00049309"/>
    </source>
</evidence>
<dbReference type="SFLD" id="SFLDS00055">
    <property type="entry name" value="Pyruvoyl-Dependent_Histidine/A"/>
    <property type="match status" value="1"/>
</dbReference>
<gene>
    <name evidence="8" type="ORF">DM867_05565</name>
    <name evidence="9" type="ORF">DMP03_00690</name>
    <name evidence="10" type="ORF">DP108_05245</name>
</gene>
<dbReference type="EMBL" id="QKKZ01000002">
    <property type="protein sequence ID" value="KAB7514590.1"/>
    <property type="molecule type" value="Genomic_DNA"/>
</dbReference>
<dbReference type="Proteomes" id="UP000326302">
    <property type="component" value="Unassembled WGS sequence"/>
</dbReference>